<keyword evidence="2" id="KW-1185">Reference proteome</keyword>
<name>A0A0B1T8H0_OESDE</name>
<dbReference type="AlphaFoldDB" id="A0A0B1T8H0"/>
<dbReference type="Proteomes" id="UP000053660">
    <property type="component" value="Unassembled WGS sequence"/>
</dbReference>
<gene>
    <name evidence="1" type="ORF">OESDEN_08033</name>
</gene>
<accession>A0A0B1T8H0</accession>
<reference evidence="1 2" key="1">
    <citation type="submission" date="2014-03" db="EMBL/GenBank/DDBJ databases">
        <title>Draft genome of the hookworm Oesophagostomum dentatum.</title>
        <authorList>
            <person name="Mitreva M."/>
        </authorList>
    </citation>
    <scope>NUCLEOTIDE SEQUENCE [LARGE SCALE GENOMIC DNA]</scope>
    <source>
        <strain evidence="1 2">OD-Hann</strain>
    </source>
</reference>
<evidence type="ECO:0000313" key="1">
    <source>
        <dbReference type="EMBL" id="KHJ92087.1"/>
    </source>
</evidence>
<sequence>MIYKESLRSAFLSYRNTAAKLATFQGDALLGASPCHDMRLAVGCQRVRRDDHQFRRRAEQLATKLSEAPLSRRASSTILLSYSGGEPILS</sequence>
<dbReference type="EMBL" id="KN551579">
    <property type="protein sequence ID" value="KHJ92087.1"/>
    <property type="molecule type" value="Genomic_DNA"/>
</dbReference>
<evidence type="ECO:0000313" key="2">
    <source>
        <dbReference type="Proteomes" id="UP000053660"/>
    </source>
</evidence>
<organism evidence="1 2">
    <name type="scientific">Oesophagostomum dentatum</name>
    <name type="common">Nodular worm</name>
    <dbReference type="NCBI Taxonomy" id="61180"/>
    <lineage>
        <taxon>Eukaryota</taxon>
        <taxon>Metazoa</taxon>
        <taxon>Ecdysozoa</taxon>
        <taxon>Nematoda</taxon>
        <taxon>Chromadorea</taxon>
        <taxon>Rhabditida</taxon>
        <taxon>Rhabditina</taxon>
        <taxon>Rhabditomorpha</taxon>
        <taxon>Strongyloidea</taxon>
        <taxon>Strongylidae</taxon>
        <taxon>Oesophagostomum</taxon>
    </lineage>
</organism>
<proteinExistence type="predicted"/>
<protein>
    <submittedName>
        <fullName evidence="1">Uncharacterized protein</fullName>
    </submittedName>
</protein>